<keyword evidence="1" id="KW-0472">Membrane</keyword>
<dbReference type="Proteomes" id="UP001165306">
    <property type="component" value="Unassembled WGS sequence"/>
</dbReference>
<feature type="transmembrane region" description="Helical" evidence="1">
    <location>
        <begin position="48"/>
        <end position="66"/>
    </location>
</feature>
<proteinExistence type="predicted"/>
<dbReference type="AlphaFoldDB" id="A0AA42B953"/>
<organism evidence="2 3">
    <name type="scientific">Thermalbibacter longus</name>
    <dbReference type="NCBI Taxonomy" id="2951981"/>
    <lineage>
        <taxon>Bacteria</taxon>
        <taxon>Pseudomonadati</taxon>
        <taxon>Thermomicrobiota</taxon>
        <taxon>Thermomicrobia</taxon>
        <taxon>Thermomicrobiales</taxon>
        <taxon>Thermomicrobiaceae</taxon>
        <taxon>Thermalbibacter</taxon>
    </lineage>
</organism>
<feature type="transmembrane region" description="Helical" evidence="1">
    <location>
        <begin position="87"/>
        <end position="108"/>
    </location>
</feature>
<keyword evidence="3" id="KW-1185">Reference proteome</keyword>
<evidence type="ECO:0000313" key="2">
    <source>
        <dbReference type="EMBL" id="MCM8747976.1"/>
    </source>
</evidence>
<name>A0AA42B953_9BACT</name>
<gene>
    <name evidence="2" type="ORF">NET02_02320</name>
</gene>
<sequence length="193" mass="20720">MTRSIGNQGHRKYQHWTVPLDAAAALGFAALSALACCGWLVIQWLSLALYAVGGAAAFRVLIRYEVEILLALGGEQLVAARLARDQIGRLVNVALGALAIALGALRLLWEFRRSSVLGAYPLYVVFVHRQQILLVALGLALALRVAGPLVARRQSATSECCVPERGKAASMGVQRFVTEGDYEEASTSLSHGH</sequence>
<dbReference type="RefSeq" id="WP_284055755.1">
    <property type="nucleotide sequence ID" value="NZ_JAMSLR010000001.1"/>
</dbReference>
<keyword evidence="1" id="KW-1133">Transmembrane helix</keyword>
<comment type="caution">
    <text evidence="2">The sequence shown here is derived from an EMBL/GenBank/DDBJ whole genome shotgun (WGS) entry which is preliminary data.</text>
</comment>
<protein>
    <submittedName>
        <fullName evidence="2">Uncharacterized protein</fullName>
    </submittedName>
</protein>
<reference evidence="2" key="1">
    <citation type="submission" date="2022-06" db="EMBL/GenBank/DDBJ databases">
        <title>CFH 74404 Thermomicrobiaceae sp.</title>
        <authorList>
            <person name="Ming H."/>
            <person name="Li W.-J."/>
            <person name="Zhao Z."/>
        </authorList>
    </citation>
    <scope>NUCLEOTIDE SEQUENCE</scope>
    <source>
        <strain evidence="2">CFH 74404</strain>
    </source>
</reference>
<dbReference type="EMBL" id="JAMSLR010000001">
    <property type="protein sequence ID" value="MCM8747976.1"/>
    <property type="molecule type" value="Genomic_DNA"/>
</dbReference>
<feature type="transmembrane region" description="Helical" evidence="1">
    <location>
        <begin position="120"/>
        <end position="143"/>
    </location>
</feature>
<accession>A0AA42B953</accession>
<feature type="transmembrane region" description="Helical" evidence="1">
    <location>
        <begin position="20"/>
        <end position="42"/>
    </location>
</feature>
<keyword evidence="1" id="KW-0812">Transmembrane</keyword>
<evidence type="ECO:0000313" key="3">
    <source>
        <dbReference type="Proteomes" id="UP001165306"/>
    </source>
</evidence>
<evidence type="ECO:0000256" key="1">
    <source>
        <dbReference type="SAM" id="Phobius"/>
    </source>
</evidence>